<keyword evidence="2" id="KW-1185">Reference proteome</keyword>
<reference evidence="1 2" key="1">
    <citation type="submission" date="2011-10" db="EMBL/GenBank/DDBJ databases">
        <title>The Improved High-Quality Draft genome of Leptonema illini DSM 21528.</title>
        <authorList>
            <consortium name="US DOE Joint Genome Institute (JGI-PGF)"/>
            <person name="Lucas S."/>
            <person name="Copeland A."/>
            <person name="Lapidus A."/>
            <person name="Glavina del Rio T."/>
            <person name="Dalin E."/>
            <person name="Tice H."/>
            <person name="Bruce D."/>
            <person name="Goodwin L."/>
            <person name="Pitluck S."/>
            <person name="Peters L."/>
            <person name="Mikhailova N."/>
            <person name="Held B."/>
            <person name="Kyrpides N."/>
            <person name="Mavromatis K."/>
            <person name="Ivanova N."/>
            <person name="Markowitz V."/>
            <person name="Cheng J.-F."/>
            <person name="Hugenholtz P."/>
            <person name="Woyke T."/>
            <person name="Wu D."/>
            <person name="Gronow S."/>
            <person name="Wellnitz S."/>
            <person name="Brambilla E.-M."/>
            <person name="Klenk H.-P."/>
            <person name="Eisen J.A."/>
        </authorList>
    </citation>
    <scope>NUCLEOTIDE SEQUENCE [LARGE SCALE GENOMIC DNA]</scope>
    <source>
        <strain evidence="1 2">DSM 21528</strain>
    </source>
</reference>
<dbReference type="RefSeq" id="WP_002771695.1">
    <property type="nucleotide sequence ID" value="NZ_JH597773.1"/>
</dbReference>
<dbReference type="HOGENOM" id="CLU_1293079_0_0_12"/>
<evidence type="ECO:0000313" key="1">
    <source>
        <dbReference type="EMBL" id="EHQ06300.1"/>
    </source>
</evidence>
<organism evidence="1 2">
    <name type="scientific">Leptonema illini DSM 21528</name>
    <dbReference type="NCBI Taxonomy" id="929563"/>
    <lineage>
        <taxon>Bacteria</taxon>
        <taxon>Pseudomonadati</taxon>
        <taxon>Spirochaetota</taxon>
        <taxon>Spirochaetia</taxon>
        <taxon>Leptospirales</taxon>
        <taxon>Leptospiraceae</taxon>
        <taxon>Leptonema</taxon>
    </lineage>
</organism>
<gene>
    <name evidence="1" type="ORF">Lepil_1614</name>
</gene>
<sequence length="213" mass="24133">MNQPELSQSSVGLTFLHTGRSVLFPLMAAILIALAACSETNFKPPVVPPSARDTTRMRPIRVVYEGEQIHDKEWLRTFAVSRLFSHRATNRSGSFVDIVGPSVASALQGSDYIVDEKADDVLKIVLLERELQWYPPQEFIQTVRPHRRGRYLVHLKIQVTYANGQQWDFSRQVEGEAFPGEELPRIESVVEGLLGEFLWGMLDHLPPARRTVP</sequence>
<evidence type="ECO:0000313" key="2">
    <source>
        <dbReference type="Proteomes" id="UP000005737"/>
    </source>
</evidence>
<proteinExistence type="predicted"/>
<evidence type="ECO:0008006" key="3">
    <source>
        <dbReference type="Google" id="ProtNLM"/>
    </source>
</evidence>
<dbReference type="STRING" id="183.GCA_002009735_04053"/>
<name>H2CBC9_9LEPT</name>
<protein>
    <recommendedName>
        <fullName evidence="3">ABC-type transport auxiliary lipoprotein component domain-containing protein</fullName>
    </recommendedName>
</protein>
<dbReference type="Proteomes" id="UP000005737">
    <property type="component" value="Unassembled WGS sequence"/>
</dbReference>
<dbReference type="AlphaFoldDB" id="H2CBC9"/>
<accession>H2CBC9</accession>
<dbReference type="EMBL" id="JH597773">
    <property type="protein sequence ID" value="EHQ06300.1"/>
    <property type="molecule type" value="Genomic_DNA"/>
</dbReference>